<comment type="caution">
    <text evidence="1">The sequence shown here is derived from an EMBL/GenBank/DDBJ whole genome shotgun (WGS) entry which is preliminary data.</text>
</comment>
<organism evidence="1 2">
    <name type="scientific">Shewanella litoralis</name>
    <dbReference type="NCBI Taxonomy" id="2282700"/>
    <lineage>
        <taxon>Bacteria</taxon>
        <taxon>Pseudomonadati</taxon>
        <taxon>Pseudomonadota</taxon>
        <taxon>Gammaproteobacteria</taxon>
        <taxon>Alteromonadales</taxon>
        <taxon>Shewanellaceae</taxon>
        <taxon>Shewanella</taxon>
    </lineage>
</organism>
<dbReference type="EMBL" id="BMQX01000020">
    <property type="protein sequence ID" value="GGQ26067.1"/>
    <property type="molecule type" value="Genomic_DNA"/>
</dbReference>
<dbReference type="Proteomes" id="UP000619118">
    <property type="component" value="Unassembled WGS sequence"/>
</dbReference>
<accession>A0ABQ2RG46</accession>
<evidence type="ECO:0000313" key="2">
    <source>
        <dbReference type="Proteomes" id="UP000619118"/>
    </source>
</evidence>
<evidence type="ECO:0000313" key="1">
    <source>
        <dbReference type="EMBL" id="GGQ26067.1"/>
    </source>
</evidence>
<sequence length="84" mass="9668">MNQSIIFTDQLYIEADKVKFIAQQQGANINCYARFSTISQLCEQQEVNLSNAANLFELCRFDLEDKAEAQIEREVFNDKGDVEI</sequence>
<reference evidence="2" key="1">
    <citation type="journal article" date="2019" name="Int. J. Syst. Evol. Microbiol.">
        <title>The Global Catalogue of Microorganisms (GCM) 10K type strain sequencing project: providing services to taxonomists for standard genome sequencing and annotation.</title>
        <authorList>
            <consortium name="The Broad Institute Genomics Platform"/>
            <consortium name="The Broad Institute Genome Sequencing Center for Infectious Disease"/>
            <person name="Wu L."/>
            <person name="Ma J."/>
        </authorList>
    </citation>
    <scope>NUCLEOTIDE SEQUENCE [LARGE SCALE GENOMIC DNA]</scope>
    <source>
        <strain evidence="2">JCM 32306</strain>
    </source>
</reference>
<name>A0ABQ2RG46_9GAMM</name>
<dbReference type="SUPFAM" id="SSF160272">
    <property type="entry name" value="Shew3726-like"/>
    <property type="match status" value="1"/>
</dbReference>
<dbReference type="Pfam" id="PF07369">
    <property type="entry name" value="DUF1488"/>
    <property type="match status" value="1"/>
</dbReference>
<proteinExistence type="predicted"/>
<protein>
    <submittedName>
        <fullName evidence="1">Transcriptional regulator</fullName>
    </submittedName>
</protein>
<keyword evidence="2" id="KW-1185">Reference proteome</keyword>
<dbReference type="Gene3D" id="3.30.160.140">
    <property type="entry name" value="Shew3726-like"/>
    <property type="match status" value="1"/>
</dbReference>
<dbReference type="InterPro" id="IPR036692">
    <property type="entry name" value="Shew3726-like_sf"/>
</dbReference>
<dbReference type="InterPro" id="IPR009962">
    <property type="entry name" value="DUF1488"/>
</dbReference>
<dbReference type="RefSeq" id="WP_160055666.1">
    <property type="nucleotide sequence ID" value="NZ_BMQX01000020.1"/>
</dbReference>
<gene>
    <name evidence="1" type="ORF">GCM10009411_27620</name>
</gene>